<keyword evidence="1" id="KW-0812">Transmembrane</keyword>
<accession>A0A1A9W6Q2</accession>
<protein>
    <submittedName>
        <fullName evidence="2">Uncharacterized protein</fullName>
    </submittedName>
</protein>
<name>A0A1A9W6Q2_9MUSC</name>
<feature type="transmembrane region" description="Helical" evidence="1">
    <location>
        <begin position="64"/>
        <end position="85"/>
    </location>
</feature>
<keyword evidence="1" id="KW-0472">Membrane</keyword>
<evidence type="ECO:0000313" key="3">
    <source>
        <dbReference type="Proteomes" id="UP000091820"/>
    </source>
</evidence>
<reference evidence="2" key="2">
    <citation type="submission" date="2020-05" db="UniProtKB">
        <authorList>
            <consortium name="EnsemblMetazoa"/>
        </authorList>
    </citation>
    <scope>IDENTIFICATION</scope>
    <source>
        <strain evidence="2">IAEA</strain>
    </source>
</reference>
<reference evidence="3" key="1">
    <citation type="submission" date="2014-03" db="EMBL/GenBank/DDBJ databases">
        <authorList>
            <person name="Aksoy S."/>
            <person name="Warren W."/>
            <person name="Wilson R.K."/>
        </authorList>
    </citation>
    <scope>NUCLEOTIDE SEQUENCE [LARGE SCALE GENOMIC DNA]</scope>
    <source>
        <strain evidence="3">IAEA</strain>
    </source>
</reference>
<evidence type="ECO:0000313" key="2">
    <source>
        <dbReference type="EnsemblMetazoa" id="GBRI008206-PA"/>
    </source>
</evidence>
<dbReference type="AlphaFoldDB" id="A0A1A9W6Q2"/>
<keyword evidence="3" id="KW-1185">Reference proteome</keyword>
<evidence type="ECO:0000256" key="1">
    <source>
        <dbReference type="SAM" id="Phobius"/>
    </source>
</evidence>
<dbReference type="VEuPathDB" id="VectorBase:GBRI008206"/>
<sequence>MKTQLNDLTLPGGSGISTYLLSIIIAAIKKTYFIGSTFQFDGHMMSAGLLEYCLNSFAHFEIIIALKLLPLICVCMYVVGVAGIVKLEPAAISYNKNNFQEEKTVSMLQKDVVGQFYAALLRSHTSEVVRSILSQLGFFQVIVIILFDFYSL</sequence>
<dbReference type="Proteomes" id="UP000091820">
    <property type="component" value="Unassembled WGS sequence"/>
</dbReference>
<dbReference type="EnsemblMetazoa" id="GBRI008206-RA">
    <property type="protein sequence ID" value="GBRI008206-PA"/>
    <property type="gene ID" value="GBRI008206"/>
</dbReference>
<feature type="transmembrane region" description="Helical" evidence="1">
    <location>
        <begin position="132"/>
        <end position="150"/>
    </location>
</feature>
<keyword evidence="1" id="KW-1133">Transmembrane helix</keyword>
<proteinExistence type="predicted"/>
<organism evidence="2 3">
    <name type="scientific">Glossina brevipalpis</name>
    <dbReference type="NCBI Taxonomy" id="37001"/>
    <lineage>
        <taxon>Eukaryota</taxon>
        <taxon>Metazoa</taxon>
        <taxon>Ecdysozoa</taxon>
        <taxon>Arthropoda</taxon>
        <taxon>Hexapoda</taxon>
        <taxon>Insecta</taxon>
        <taxon>Pterygota</taxon>
        <taxon>Neoptera</taxon>
        <taxon>Endopterygota</taxon>
        <taxon>Diptera</taxon>
        <taxon>Brachycera</taxon>
        <taxon>Muscomorpha</taxon>
        <taxon>Hippoboscoidea</taxon>
        <taxon>Glossinidae</taxon>
        <taxon>Glossina</taxon>
    </lineage>
</organism>
<feature type="transmembrane region" description="Helical" evidence="1">
    <location>
        <begin position="16"/>
        <end position="35"/>
    </location>
</feature>